<organism evidence="1 2">
    <name type="scientific">Kwoniella dejecticola CBS 10117</name>
    <dbReference type="NCBI Taxonomy" id="1296121"/>
    <lineage>
        <taxon>Eukaryota</taxon>
        <taxon>Fungi</taxon>
        <taxon>Dikarya</taxon>
        <taxon>Basidiomycota</taxon>
        <taxon>Agaricomycotina</taxon>
        <taxon>Tremellomycetes</taxon>
        <taxon>Tremellales</taxon>
        <taxon>Cryptococcaceae</taxon>
        <taxon>Kwoniella</taxon>
    </lineage>
</organism>
<reference evidence="1" key="2">
    <citation type="submission" date="2024-02" db="EMBL/GenBank/DDBJ databases">
        <title>Comparative genomics of Cryptococcus and Kwoniella reveals pathogenesis evolution and contrasting modes of karyotype evolution via chromosome fusion or intercentromeric recombination.</title>
        <authorList>
            <person name="Coelho M.A."/>
            <person name="David-Palma M."/>
            <person name="Shea T."/>
            <person name="Bowers K."/>
            <person name="McGinley-Smith S."/>
            <person name="Mohammad A.W."/>
            <person name="Gnirke A."/>
            <person name="Yurkov A.M."/>
            <person name="Nowrousian M."/>
            <person name="Sun S."/>
            <person name="Cuomo C.A."/>
            <person name="Heitman J."/>
        </authorList>
    </citation>
    <scope>NUCLEOTIDE SEQUENCE</scope>
    <source>
        <strain evidence="1">CBS 10117</strain>
    </source>
</reference>
<dbReference type="AlphaFoldDB" id="A0AAJ8KPD6"/>
<gene>
    <name evidence="1" type="ORF">I303_103721</name>
</gene>
<protein>
    <recommendedName>
        <fullName evidence="3">Non-haem dioxygenase N-terminal domain-containing protein</fullName>
    </recommendedName>
</protein>
<evidence type="ECO:0000313" key="2">
    <source>
        <dbReference type="Proteomes" id="UP000078595"/>
    </source>
</evidence>
<dbReference type="EMBL" id="CP144533">
    <property type="protein sequence ID" value="WWC61142.1"/>
    <property type="molecule type" value="Genomic_DNA"/>
</dbReference>
<reference evidence="1" key="1">
    <citation type="submission" date="2013-07" db="EMBL/GenBank/DDBJ databases">
        <authorList>
            <consortium name="The Broad Institute Genome Sequencing Platform"/>
            <person name="Cuomo C."/>
            <person name="Litvintseva A."/>
            <person name="Chen Y."/>
            <person name="Heitman J."/>
            <person name="Sun S."/>
            <person name="Springer D."/>
            <person name="Dromer F."/>
            <person name="Young S.K."/>
            <person name="Zeng Q."/>
            <person name="Gargeya S."/>
            <person name="Fitzgerald M."/>
            <person name="Abouelleil A."/>
            <person name="Alvarado L."/>
            <person name="Berlin A.M."/>
            <person name="Chapman S.B."/>
            <person name="Dewar J."/>
            <person name="Goldberg J."/>
            <person name="Griggs A."/>
            <person name="Gujja S."/>
            <person name="Hansen M."/>
            <person name="Howarth C."/>
            <person name="Imamovic A."/>
            <person name="Larimer J."/>
            <person name="McCowan C."/>
            <person name="Murphy C."/>
            <person name="Pearson M."/>
            <person name="Priest M."/>
            <person name="Roberts A."/>
            <person name="Saif S."/>
            <person name="Shea T."/>
            <person name="Sykes S."/>
            <person name="Wortman J."/>
            <person name="Nusbaum C."/>
            <person name="Birren B."/>
        </authorList>
    </citation>
    <scope>NUCLEOTIDE SEQUENCE</scope>
    <source>
        <strain evidence="1">CBS 10117</strain>
    </source>
</reference>
<dbReference type="Proteomes" id="UP000078595">
    <property type="component" value="Chromosome 4"/>
</dbReference>
<dbReference type="PANTHER" id="PTHR48420:SF1">
    <property type="entry name" value="NON-HAEM DIOXYGENASE N-TERMINAL DOMAIN-CONTAINING PROTEIN"/>
    <property type="match status" value="1"/>
</dbReference>
<keyword evidence="2" id="KW-1185">Reference proteome</keyword>
<dbReference type="InterPro" id="IPR027443">
    <property type="entry name" value="IPNS-like_sf"/>
</dbReference>
<dbReference type="Gene3D" id="2.60.120.330">
    <property type="entry name" value="B-lactam Antibiotic, Isopenicillin N Synthase, Chain"/>
    <property type="match status" value="1"/>
</dbReference>
<evidence type="ECO:0008006" key="3">
    <source>
        <dbReference type="Google" id="ProtNLM"/>
    </source>
</evidence>
<dbReference type="GeneID" id="28967437"/>
<dbReference type="RefSeq" id="XP_018263863.2">
    <property type="nucleotide sequence ID" value="XM_018407055.2"/>
</dbReference>
<dbReference type="PANTHER" id="PTHR48420">
    <property type="entry name" value="NON-HAEM DIOXYGENASE N-TERMINAL DOMAIN-CONTAINING PROTEIN"/>
    <property type="match status" value="1"/>
</dbReference>
<name>A0AAJ8KPD6_9TREE</name>
<accession>A0AAJ8KPD6</accession>
<evidence type="ECO:0000313" key="1">
    <source>
        <dbReference type="EMBL" id="WWC61142.1"/>
    </source>
</evidence>
<sequence>MTAHLNGPISVSLNALKSSPKSLHDDIVAALGSDSGCLGIIVVKDLPTEFTQLREKLFRLSHRFANLPDTVKEDLARPETSYCFGWSHGKEIMNGRPDTQKGSYYANPLIDHPDLSDDLRRDHPEYYAGNVWPKGIEGLEEFEETFKALGKIIFEVGIALATACETFVSPALSSRSGSIASLISRSKCNKARLLHYYPEPASNPNQSKTFVETVRNDALCGTHLDHSLLTGLCSAMYLSQPSPESQPQIVSSPSDSTGLWIYPRNSKDPVKVSIPENCLAFQTGEALSLLTSNKLAATPHFVSGSTQSKEPISRETFAFFLQPDVDDIIGPDGETFGQFTKRVLGRHYAERAILEAED</sequence>
<dbReference type="SUPFAM" id="SSF51197">
    <property type="entry name" value="Clavaminate synthase-like"/>
    <property type="match status" value="1"/>
</dbReference>
<dbReference type="KEGG" id="kdj:28967437"/>
<proteinExistence type="predicted"/>